<evidence type="ECO:0000256" key="1">
    <source>
        <dbReference type="SAM" id="MobiDB-lite"/>
    </source>
</evidence>
<protein>
    <submittedName>
        <fullName evidence="2">Uncharacterized protein</fullName>
    </submittedName>
</protein>
<comment type="caution">
    <text evidence="2">The sequence shown here is derived from an EMBL/GenBank/DDBJ whole genome shotgun (WGS) entry which is preliminary data.</text>
</comment>
<name>A0A397J845_9GLOM</name>
<reference evidence="2 3" key="1">
    <citation type="submission" date="2018-08" db="EMBL/GenBank/DDBJ databases">
        <title>Genome and evolution of the arbuscular mycorrhizal fungus Diversispora epigaea (formerly Glomus versiforme) and its bacterial endosymbionts.</title>
        <authorList>
            <person name="Sun X."/>
            <person name="Fei Z."/>
            <person name="Harrison M."/>
        </authorList>
    </citation>
    <scope>NUCLEOTIDE SEQUENCE [LARGE SCALE GENOMIC DNA]</scope>
    <source>
        <strain evidence="2 3">IT104</strain>
    </source>
</reference>
<keyword evidence="3" id="KW-1185">Reference proteome</keyword>
<proteinExistence type="predicted"/>
<dbReference type="EMBL" id="PQFF01000121">
    <property type="protein sequence ID" value="RHZ80950.1"/>
    <property type="molecule type" value="Genomic_DNA"/>
</dbReference>
<sequence length="164" mass="19273">MENTELSTKSTRGCRPISFHRLMKDGANYTFLRNKSFVRIKFLEKMYLIQPIYFYSGTDEQLIDVIRSSSSFTSSEDKESLHMKYNRKVDLITDIIIGENDEKNNNVIDNFNFLNNNKGEEEKYKIEFIKMLSLDKSDITQLLLSNNNNNSNHHHHPKLSQEDI</sequence>
<dbReference type="AlphaFoldDB" id="A0A397J845"/>
<dbReference type="Proteomes" id="UP000266861">
    <property type="component" value="Unassembled WGS sequence"/>
</dbReference>
<feature type="region of interest" description="Disordered" evidence="1">
    <location>
        <begin position="145"/>
        <end position="164"/>
    </location>
</feature>
<evidence type="ECO:0000313" key="3">
    <source>
        <dbReference type="Proteomes" id="UP000266861"/>
    </source>
</evidence>
<accession>A0A397J845</accession>
<gene>
    <name evidence="2" type="ORF">Glove_130g185</name>
</gene>
<evidence type="ECO:0000313" key="2">
    <source>
        <dbReference type="EMBL" id="RHZ80950.1"/>
    </source>
</evidence>
<organism evidence="2 3">
    <name type="scientific">Diversispora epigaea</name>
    <dbReference type="NCBI Taxonomy" id="1348612"/>
    <lineage>
        <taxon>Eukaryota</taxon>
        <taxon>Fungi</taxon>
        <taxon>Fungi incertae sedis</taxon>
        <taxon>Mucoromycota</taxon>
        <taxon>Glomeromycotina</taxon>
        <taxon>Glomeromycetes</taxon>
        <taxon>Diversisporales</taxon>
        <taxon>Diversisporaceae</taxon>
        <taxon>Diversispora</taxon>
    </lineage>
</organism>